<dbReference type="NCBIfam" id="TIGR03605">
    <property type="entry name" value="antibiot_sagB"/>
    <property type="match status" value="1"/>
</dbReference>
<proteinExistence type="predicted"/>
<dbReference type="PANTHER" id="PTHR43745">
    <property type="entry name" value="NITROREDUCTASE MJ1384-RELATED"/>
    <property type="match status" value="1"/>
</dbReference>
<protein>
    <submittedName>
        <fullName evidence="2">SagB/ThcOx family dehydrogenase</fullName>
    </submittedName>
</protein>
<name>A0ABV5PLV5_STRCM</name>
<dbReference type="InterPro" id="IPR052544">
    <property type="entry name" value="Bacteriocin_Proc_Enz"/>
</dbReference>
<dbReference type="InterPro" id="IPR020051">
    <property type="entry name" value="SagB-type_dehydrogenase"/>
</dbReference>
<feature type="domain" description="Nitroreductase" evidence="1">
    <location>
        <begin position="157"/>
        <end position="341"/>
    </location>
</feature>
<dbReference type="InterPro" id="IPR000415">
    <property type="entry name" value="Nitroreductase-like"/>
</dbReference>
<dbReference type="SUPFAM" id="SSF55469">
    <property type="entry name" value="FMN-dependent nitroreductase-like"/>
    <property type="match status" value="1"/>
</dbReference>
<evidence type="ECO:0000259" key="1">
    <source>
        <dbReference type="Pfam" id="PF00881"/>
    </source>
</evidence>
<reference evidence="2 3" key="1">
    <citation type="submission" date="2024-09" db="EMBL/GenBank/DDBJ databases">
        <authorList>
            <person name="Sun Q."/>
            <person name="Mori K."/>
        </authorList>
    </citation>
    <scope>NUCLEOTIDE SEQUENCE [LARGE SCALE GENOMIC DNA]</scope>
    <source>
        <strain evidence="2 3">JCM 4362</strain>
    </source>
</reference>
<dbReference type="PANTHER" id="PTHR43745:SF2">
    <property type="entry name" value="NITROREDUCTASE MJ1384-RELATED"/>
    <property type="match status" value="1"/>
</dbReference>
<organism evidence="2 3">
    <name type="scientific">Streptomyces cremeus</name>
    <dbReference type="NCBI Taxonomy" id="66881"/>
    <lineage>
        <taxon>Bacteria</taxon>
        <taxon>Bacillati</taxon>
        <taxon>Actinomycetota</taxon>
        <taxon>Actinomycetes</taxon>
        <taxon>Kitasatosporales</taxon>
        <taxon>Streptomycetaceae</taxon>
        <taxon>Streptomyces</taxon>
    </lineage>
</organism>
<sequence length="371" mass="40795">MLLRRAHNLVCYWRDGSFVIQNYLAGPEVSLAPVAAEILAAFSEWASVDDVTASFPDSDPDSFRAAAGELHKYGFLVSAEDGDRDAELAETWQTWSPEATALHFSSKDADYTESAEVNEDFRAGRRTALFKNYPDADRILLPRSPIDLDASFVRTLYQRRTHRSFKQVDLPLPTLSGLLSMVFGPSEFLDGQDFGALMKRTSASGGARQELEAYVGVFAVDSIAPGLYHYNCLEHSLELLDAEFTREQAAHLSFDQAAVGEAAITVFVTAVVERMSSKYRAPRAYRVMLMNAGHLGQTFALTATALGLGPFQTLAFRDSELEDALGVDGIRETALYVLAAGLPDGRGEPHYTAGLAAFQKAELYPSKEQRR</sequence>
<dbReference type="Gene3D" id="3.40.109.10">
    <property type="entry name" value="NADH Oxidase"/>
    <property type="match status" value="1"/>
</dbReference>
<evidence type="ECO:0000313" key="2">
    <source>
        <dbReference type="EMBL" id="MFB9524109.1"/>
    </source>
</evidence>
<comment type="caution">
    <text evidence="2">The sequence shown here is derived from an EMBL/GenBank/DDBJ whole genome shotgun (WGS) entry which is preliminary data.</text>
</comment>
<keyword evidence="3" id="KW-1185">Reference proteome</keyword>
<accession>A0ABV5PLV5</accession>
<dbReference type="CDD" id="cd02142">
    <property type="entry name" value="McbC_SagB-like_oxidoreductase"/>
    <property type="match status" value="1"/>
</dbReference>
<gene>
    <name evidence="2" type="ORF">ACFFTU_29625</name>
</gene>
<evidence type="ECO:0000313" key="3">
    <source>
        <dbReference type="Proteomes" id="UP001589718"/>
    </source>
</evidence>
<dbReference type="Proteomes" id="UP001589718">
    <property type="component" value="Unassembled WGS sequence"/>
</dbReference>
<dbReference type="Pfam" id="PF00881">
    <property type="entry name" value="Nitroreductase"/>
    <property type="match status" value="1"/>
</dbReference>
<dbReference type="EMBL" id="JBHMCR010000019">
    <property type="protein sequence ID" value="MFB9524109.1"/>
    <property type="molecule type" value="Genomic_DNA"/>
</dbReference>
<dbReference type="InterPro" id="IPR029479">
    <property type="entry name" value="Nitroreductase"/>
</dbReference>
<dbReference type="RefSeq" id="WP_345218209.1">
    <property type="nucleotide sequence ID" value="NZ_BAAAXE010000001.1"/>
</dbReference>